<sequence length="169" mass="19482">MFNRLDSTGDGCLTREDYVKGATRVAEYLGLNEKESHRILHQFLYLWGLHIDNDADDQAAKVTEKEFMQNWTSVINESSFRQDLYPRSISADFRAMDINGDGFISKEEHAAFYYGIQIPIEDSMKLFGVLDSDKDGFISIDEYARGYLEFMLTEDPGNRFNDFFGPLVE</sequence>
<keyword evidence="1" id="KW-0106">Calcium</keyword>
<dbReference type="InterPro" id="IPR002048">
    <property type="entry name" value="EF_hand_dom"/>
</dbReference>
<evidence type="ECO:0000259" key="2">
    <source>
        <dbReference type="PROSITE" id="PS50222"/>
    </source>
</evidence>
<name>A0A1S3JIW2_LINAN</name>
<dbReference type="AlphaFoldDB" id="A0A1S3JIW2"/>
<dbReference type="InterPro" id="IPR011992">
    <property type="entry name" value="EF-hand-dom_pair"/>
</dbReference>
<dbReference type="GeneID" id="106173679"/>
<dbReference type="STRING" id="7574.A0A1S3JIW2"/>
<organism evidence="3 5">
    <name type="scientific">Lingula anatina</name>
    <name type="common">Brachiopod</name>
    <name type="synonym">Lingula unguis</name>
    <dbReference type="NCBI Taxonomy" id="7574"/>
    <lineage>
        <taxon>Eukaryota</taxon>
        <taxon>Metazoa</taxon>
        <taxon>Spiralia</taxon>
        <taxon>Lophotrochozoa</taxon>
        <taxon>Brachiopoda</taxon>
        <taxon>Linguliformea</taxon>
        <taxon>Lingulata</taxon>
        <taxon>Lingulida</taxon>
        <taxon>Linguloidea</taxon>
        <taxon>Lingulidae</taxon>
        <taxon>Lingula</taxon>
    </lineage>
</organism>
<evidence type="ECO:0000313" key="3">
    <source>
        <dbReference type="Proteomes" id="UP000085678"/>
    </source>
</evidence>
<reference evidence="4 5" key="1">
    <citation type="submission" date="2025-04" db="UniProtKB">
        <authorList>
            <consortium name="RefSeq"/>
        </authorList>
    </citation>
    <scope>IDENTIFICATION</scope>
    <source>
        <tissue evidence="4 5">Gonads</tissue>
    </source>
</reference>
<dbReference type="SMART" id="SM00054">
    <property type="entry name" value="EFh"/>
    <property type="match status" value="3"/>
</dbReference>
<feature type="domain" description="EF-hand" evidence="2">
    <location>
        <begin position="1"/>
        <end position="28"/>
    </location>
</feature>
<accession>A0A1S3JIW2</accession>
<dbReference type="SUPFAM" id="SSF47473">
    <property type="entry name" value="EF-hand"/>
    <property type="match status" value="1"/>
</dbReference>
<protein>
    <submittedName>
        <fullName evidence="4 5">Sarcoplasmic calcium-binding protein</fullName>
    </submittedName>
</protein>
<dbReference type="GeneID" id="106173675"/>
<dbReference type="InterPro" id="IPR018247">
    <property type="entry name" value="EF_Hand_1_Ca_BS"/>
</dbReference>
<dbReference type="KEGG" id="lak:106173679"/>
<evidence type="ECO:0000313" key="5">
    <source>
        <dbReference type="RefSeq" id="XP_013410332.1"/>
    </source>
</evidence>
<feature type="domain" description="EF-hand" evidence="2">
    <location>
        <begin position="118"/>
        <end position="153"/>
    </location>
</feature>
<dbReference type="OrthoDB" id="6242242at2759"/>
<dbReference type="PROSITE" id="PS50222">
    <property type="entry name" value="EF_HAND_2"/>
    <property type="match status" value="2"/>
</dbReference>
<dbReference type="PROSITE" id="PS00018">
    <property type="entry name" value="EF_HAND_1"/>
    <property type="match status" value="1"/>
</dbReference>
<gene>
    <name evidence="5" type="primary">LOC106173679</name>
    <name evidence="4" type="synonym">LOC106173675</name>
</gene>
<dbReference type="KEGG" id="lak:106173675"/>
<proteinExistence type="predicted"/>
<keyword evidence="3" id="KW-1185">Reference proteome</keyword>
<dbReference type="Proteomes" id="UP000085678">
    <property type="component" value="Unplaced"/>
</dbReference>
<dbReference type="RefSeq" id="XP_013410332.1">
    <property type="nucleotide sequence ID" value="XM_013554878.2"/>
</dbReference>
<dbReference type="Gene3D" id="1.10.238.10">
    <property type="entry name" value="EF-hand"/>
    <property type="match status" value="1"/>
</dbReference>
<evidence type="ECO:0000256" key="1">
    <source>
        <dbReference type="ARBA" id="ARBA00022837"/>
    </source>
</evidence>
<dbReference type="GO" id="GO:0005509">
    <property type="term" value="F:calcium ion binding"/>
    <property type="evidence" value="ECO:0007669"/>
    <property type="project" value="InterPro"/>
</dbReference>
<evidence type="ECO:0000313" key="4">
    <source>
        <dbReference type="RefSeq" id="XP_013410327.1"/>
    </source>
</evidence>
<dbReference type="Pfam" id="PF13499">
    <property type="entry name" value="EF-hand_7"/>
    <property type="match status" value="1"/>
</dbReference>
<dbReference type="RefSeq" id="XP_013410327.1">
    <property type="nucleotide sequence ID" value="XM_013554873.1"/>
</dbReference>
<dbReference type="CDD" id="cd00051">
    <property type="entry name" value="EFh"/>
    <property type="match status" value="1"/>
</dbReference>